<dbReference type="GO" id="GO:0043752">
    <property type="term" value="F:adenosylcobinamide kinase activity"/>
    <property type="evidence" value="ECO:0007669"/>
    <property type="project" value="UniProtKB-EC"/>
</dbReference>
<sequence length="215" mass="23136">MPLPLSFYLGGTRSGKSELAEARVCELAAFLTSPQGAAPVLYAATAPHLPGDAALNERIRRHQLRRPAHWLTLECPLHPARDIGEALARPPFRQEDGRPRPGVILLDCLALWVSNRLFALLDSAPSNASDAEAVPPDLPQRLEAALHHEIEALLALMAQGGHRFVLVSVETGLGGIGATPLTRMYADALGLVNQWVAAQAEDCRLVVAGKCLRLD</sequence>
<evidence type="ECO:0000256" key="6">
    <source>
        <dbReference type="ARBA" id="ARBA00005159"/>
    </source>
</evidence>
<organism evidence="20 21">
    <name type="scientific">Candidatus Desulfovibrio intestinavium</name>
    <dbReference type="NCBI Taxonomy" id="2838534"/>
    <lineage>
        <taxon>Bacteria</taxon>
        <taxon>Pseudomonadati</taxon>
        <taxon>Thermodesulfobacteriota</taxon>
        <taxon>Desulfovibrionia</taxon>
        <taxon>Desulfovibrionales</taxon>
        <taxon>Desulfovibrionaceae</taxon>
        <taxon>Desulfovibrio</taxon>
    </lineage>
</organism>
<dbReference type="EC" id="2.7.7.62" evidence="9"/>
<dbReference type="EC" id="2.7.1.156" evidence="8"/>
<evidence type="ECO:0000256" key="18">
    <source>
        <dbReference type="PIRSR" id="PIRSR006135-1"/>
    </source>
</evidence>
<evidence type="ECO:0000256" key="10">
    <source>
        <dbReference type="ARBA" id="ARBA00022573"/>
    </source>
</evidence>
<comment type="similarity">
    <text evidence="7">Belongs to the CobU/CobP family.</text>
</comment>
<proteinExistence type="inferred from homology"/>
<accession>A0A9D2KPK0</accession>
<comment type="pathway">
    <text evidence="5">Cofactor biosynthesis; adenosylcobalamin biosynthesis; adenosylcobalamin from cob(II)yrinate a,c-diamide: step 6/7.</text>
</comment>
<reference evidence="20" key="1">
    <citation type="journal article" date="2021" name="PeerJ">
        <title>Extensive microbial diversity within the chicken gut microbiome revealed by metagenomics and culture.</title>
        <authorList>
            <person name="Gilroy R."/>
            <person name="Ravi A."/>
            <person name="Getino M."/>
            <person name="Pursley I."/>
            <person name="Horton D.L."/>
            <person name="Alikhan N.F."/>
            <person name="Baker D."/>
            <person name="Gharbi K."/>
            <person name="Hall N."/>
            <person name="Watson M."/>
            <person name="Adriaenssens E.M."/>
            <person name="Foster-Nyarko E."/>
            <person name="Jarju S."/>
            <person name="Secka A."/>
            <person name="Antonio M."/>
            <person name="Oren A."/>
            <person name="Chaudhuri R.R."/>
            <person name="La Ragione R."/>
            <person name="Hildebrand F."/>
            <person name="Pallen M.J."/>
        </authorList>
    </citation>
    <scope>NUCLEOTIDE SEQUENCE</scope>
    <source>
        <strain evidence="20">5032</strain>
    </source>
</reference>
<evidence type="ECO:0000256" key="2">
    <source>
        <dbReference type="ARBA" id="ARBA00000711"/>
    </source>
</evidence>
<keyword evidence="20" id="KW-0548">Nucleotidyltransferase</keyword>
<protein>
    <recommendedName>
        <fullName evidence="16">Adenosylcobinamide kinase</fullName>
        <ecNumber evidence="8">2.7.1.156</ecNumber>
        <ecNumber evidence="9">2.7.7.62</ecNumber>
    </recommendedName>
    <alternativeName>
        <fullName evidence="17">Adenosylcobinamide-phosphate guanylyltransferase</fullName>
    </alternativeName>
</protein>
<keyword evidence="14" id="KW-0067">ATP-binding</keyword>
<evidence type="ECO:0000256" key="14">
    <source>
        <dbReference type="ARBA" id="ARBA00022840"/>
    </source>
</evidence>
<gene>
    <name evidence="20" type="ORF">H9784_00275</name>
</gene>
<feature type="binding site" evidence="19">
    <location>
        <begin position="10"/>
        <end position="17"/>
    </location>
    <ligand>
        <name>GTP</name>
        <dbReference type="ChEBI" id="CHEBI:37565"/>
    </ligand>
</feature>
<evidence type="ECO:0000256" key="15">
    <source>
        <dbReference type="ARBA" id="ARBA00023134"/>
    </source>
</evidence>
<evidence type="ECO:0000256" key="3">
    <source>
        <dbReference type="ARBA" id="ARBA00001522"/>
    </source>
</evidence>
<dbReference type="EMBL" id="DWZD01000004">
    <property type="protein sequence ID" value="HJA77998.1"/>
    <property type="molecule type" value="Genomic_DNA"/>
</dbReference>
<dbReference type="Proteomes" id="UP000823821">
    <property type="component" value="Unassembled WGS sequence"/>
</dbReference>
<evidence type="ECO:0000256" key="9">
    <source>
        <dbReference type="ARBA" id="ARBA00012523"/>
    </source>
</evidence>
<dbReference type="GO" id="GO:0009236">
    <property type="term" value="P:cobalamin biosynthetic process"/>
    <property type="evidence" value="ECO:0007669"/>
    <property type="project" value="UniProtKB-KW"/>
</dbReference>
<keyword evidence="11" id="KW-0808">Transferase</keyword>
<comment type="catalytic activity">
    <reaction evidence="3">
        <text>adenosylcob(III)inamide + GTP = adenosylcob(III)inamide phosphate + GDP + H(+)</text>
        <dbReference type="Rhea" id="RHEA:15765"/>
        <dbReference type="ChEBI" id="CHEBI:2480"/>
        <dbReference type="ChEBI" id="CHEBI:15378"/>
        <dbReference type="ChEBI" id="CHEBI:37565"/>
        <dbReference type="ChEBI" id="CHEBI:58189"/>
        <dbReference type="ChEBI" id="CHEBI:58502"/>
        <dbReference type="EC" id="2.7.1.156"/>
    </reaction>
</comment>
<dbReference type="InterPro" id="IPR027417">
    <property type="entry name" value="P-loop_NTPase"/>
</dbReference>
<feature type="binding site" evidence="19">
    <location>
        <position position="74"/>
    </location>
    <ligand>
        <name>GTP</name>
        <dbReference type="ChEBI" id="CHEBI:37565"/>
    </ligand>
</feature>
<comment type="catalytic activity">
    <reaction evidence="2">
        <text>adenosylcob(III)inamide phosphate + GTP + H(+) = adenosylcob(III)inamide-GDP + diphosphate</text>
        <dbReference type="Rhea" id="RHEA:22712"/>
        <dbReference type="ChEBI" id="CHEBI:15378"/>
        <dbReference type="ChEBI" id="CHEBI:33019"/>
        <dbReference type="ChEBI" id="CHEBI:37565"/>
        <dbReference type="ChEBI" id="CHEBI:58502"/>
        <dbReference type="ChEBI" id="CHEBI:60487"/>
        <dbReference type="EC" id="2.7.7.62"/>
    </reaction>
</comment>
<feature type="binding site" evidence="19">
    <location>
        <begin position="44"/>
        <end position="46"/>
    </location>
    <ligand>
        <name>GTP</name>
        <dbReference type="ChEBI" id="CHEBI:37565"/>
    </ligand>
</feature>
<evidence type="ECO:0000313" key="21">
    <source>
        <dbReference type="Proteomes" id="UP000823821"/>
    </source>
</evidence>
<comment type="function">
    <text evidence="4">Catalyzes ATP-dependent phosphorylation of adenosylcobinamide and addition of GMP to adenosylcobinamide phosphate.</text>
</comment>
<dbReference type="SUPFAM" id="SSF52540">
    <property type="entry name" value="P-loop containing nucleoside triphosphate hydrolases"/>
    <property type="match status" value="1"/>
</dbReference>
<feature type="binding site" evidence="19">
    <location>
        <position position="107"/>
    </location>
    <ligand>
        <name>GTP</name>
        <dbReference type="ChEBI" id="CHEBI:37565"/>
    </ligand>
</feature>
<dbReference type="Pfam" id="PF02283">
    <property type="entry name" value="CobU"/>
    <property type="match status" value="1"/>
</dbReference>
<evidence type="ECO:0000256" key="5">
    <source>
        <dbReference type="ARBA" id="ARBA00004692"/>
    </source>
</evidence>
<dbReference type="GO" id="GO:0005524">
    <property type="term" value="F:ATP binding"/>
    <property type="evidence" value="ECO:0007669"/>
    <property type="project" value="UniProtKB-KW"/>
</dbReference>
<evidence type="ECO:0000313" key="20">
    <source>
        <dbReference type="EMBL" id="HJA77998.1"/>
    </source>
</evidence>
<dbReference type="PANTHER" id="PTHR34848:SF1">
    <property type="entry name" value="BIFUNCTIONAL ADENOSYLCOBALAMIN BIOSYNTHESIS PROTEIN COBU"/>
    <property type="match status" value="1"/>
</dbReference>
<dbReference type="InterPro" id="IPR003203">
    <property type="entry name" value="CobU/CobP"/>
</dbReference>
<feature type="active site" description="GMP-histidine intermediate" evidence="18">
    <location>
        <position position="62"/>
    </location>
</feature>
<evidence type="ECO:0000256" key="13">
    <source>
        <dbReference type="ARBA" id="ARBA00022777"/>
    </source>
</evidence>
<keyword evidence="10" id="KW-0169">Cobalamin biosynthesis</keyword>
<dbReference type="PIRSF" id="PIRSF006135">
    <property type="entry name" value="CobU"/>
    <property type="match status" value="1"/>
</dbReference>
<evidence type="ECO:0000256" key="16">
    <source>
        <dbReference type="ARBA" id="ARBA00029570"/>
    </source>
</evidence>
<comment type="caution">
    <text evidence="20">The sequence shown here is derived from an EMBL/GenBank/DDBJ whole genome shotgun (WGS) entry which is preliminary data.</text>
</comment>
<dbReference type="AlphaFoldDB" id="A0A9D2KPK0"/>
<evidence type="ECO:0000256" key="17">
    <source>
        <dbReference type="ARBA" id="ARBA00030571"/>
    </source>
</evidence>
<reference evidence="20" key="2">
    <citation type="submission" date="2021-04" db="EMBL/GenBank/DDBJ databases">
        <authorList>
            <person name="Gilroy R."/>
        </authorList>
    </citation>
    <scope>NUCLEOTIDE SEQUENCE</scope>
    <source>
        <strain evidence="20">5032</strain>
    </source>
</reference>
<keyword evidence="13 20" id="KW-0418">Kinase</keyword>
<comment type="catalytic activity">
    <reaction evidence="1">
        <text>adenosylcob(III)inamide + ATP = adenosylcob(III)inamide phosphate + ADP + H(+)</text>
        <dbReference type="Rhea" id="RHEA:15769"/>
        <dbReference type="ChEBI" id="CHEBI:2480"/>
        <dbReference type="ChEBI" id="CHEBI:15378"/>
        <dbReference type="ChEBI" id="CHEBI:30616"/>
        <dbReference type="ChEBI" id="CHEBI:58502"/>
        <dbReference type="ChEBI" id="CHEBI:456216"/>
        <dbReference type="EC" id="2.7.1.156"/>
    </reaction>
</comment>
<evidence type="ECO:0000256" key="12">
    <source>
        <dbReference type="ARBA" id="ARBA00022741"/>
    </source>
</evidence>
<dbReference type="CDD" id="cd00544">
    <property type="entry name" value="CobU"/>
    <property type="match status" value="1"/>
</dbReference>
<evidence type="ECO:0000256" key="8">
    <source>
        <dbReference type="ARBA" id="ARBA00012016"/>
    </source>
</evidence>
<keyword evidence="15 19" id="KW-0342">GTP-binding</keyword>
<dbReference type="GO" id="GO:0008820">
    <property type="term" value="F:cobinamide phosphate guanylyltransferase activity"/>
    <property type="evidence" value="ECO:0007669"/>
    <property type="project" value="UniProtKB-EC"/>
</dbReference>
<dbReference type="GO" id="GO:0005525">
    <property type="term" value="F:GTP binding"/>
    <property type="evidence" value="ECO:0007669"/>
    <property type="project" value="UniProtKB-KW"/>
</dbReference>
<evidence type="ECO:0000256" key="11">
    <source>
        <dbReference type="ARBA" id="ARBA00022679"/>
    </source>
</evidence>
<evidence type="ECO:0000256" key="1">
    <source>
        <dbReference type="ARBA" id="ARBA00000312"/>
    </source>
</evidence>
<dbReference type="PANTHER" id="PTHR34848">
    <property type="match status" value="1"/>
</dbReference>
<dbReference type="Gene3D" id="3.40.50.300">
    <property type="entry name" value="P-loop containing nucleotide triphosphate hydrolases"/>
    <property type="match status" value="1"/>
</dbReference>
<evidence type="ECO:0000256" key="4">
    <source>
        <dbReference type="ARBA" id="ARBA00003889"/>
    </source>
</evidence>
<name>A0A9D2KPK0_9BACT</name>
<keyword evidence="12 19" id="KW-0547">Nucleotide-binding</keyword>
<evidence type="ECO:0000256" key="19">
    <source>
        <dbReference type="PIRSR" id="PIRSR006135-2"/>
    </source>
</evidence>
<evidence type="ECO:0000256" key="7">
    <source>
        <dbReference type="ARBA" id="ARBA00007490"/>
    </source>
</evidence>
<comment type="pathway">
    <text evidence="6">Cofactor biosynthesis; adenosylcobalamin biosynthesis; adenosylcobalamin from cob(II)yrinate a,c-diamide: step 5/7.</text>
</comment>